<dbReference type="Proteomes" id="UP000183174">
    <property type="component" value="Unassembled WGS sequence"/>
</dbReference>
<accession>A0A1C3X7Z6</accession>
<protein>
    <submittedName>
        <fullName evidence="2">Uncharacterized protein</fullName>
    </submittedName>
</protein>
<evidence type="ECO:0000313" key="3">
    <source>
        <dbReference type="Proteomes" id="UP000183174"/>
    </source>
</evidence>
<name>A0A1C3X7Z6_9BRAD</name>
<dbReference type="AlphaFoldDB" id="A0A1C3X7Z6"/>
<proteinExistence type="predicted"/>
<feature type="region of interest" description="Disordered" evidence="1">
    <location>
        <begin position="30"/>
        <end position="68"/>
    </location>
</feature>
<reference evidence="2 3" key="1">
    <citation type="submission" date="2016-08" db="EMBL/GenBank/DDBJ databases">
        <authorList>
            <person name="Seilhamer J.J."/>
        </authorList>
    </citation>
    <scope>NUCLEOTIDE SEQUENCE [LARGE SCALE GENOMIC DNA]</scope>
    <source>
        <strain evidence="2 3">CCBAU 10071</strain>
    </source>
</reference>
<gene>
    <name evidence="2" type="ORF">GA0061099_101098</name>
</gene>
<evidence type="ECO:0000313" key="2">
    <source>
        <dbReference type="EMBL" id="SCB48319.1"/>
    </source>
</evidence>
<evidence type="ECO:0000256" key="1">
    <source>
        <dbReference type="SAM" id="MobiDB-lite"/>
    </source>
</evidence>
<organism evidence="2 3">
    <name type="scientific">Bradyrhizobium yuanmingense</name>
    <dbReference type="NCBI Taxonomy" id="108015"/>
    <lineage>
        <taxon>Bacteria</taxon>
        <taxon>Pseudomonadati</taxon>
        <taxon>Pseudomonadota</taxon>
        <taxon>Alphaproteobacteria</taxon>
        <taxon>Hyphomicrobiales</taxon>
        <taxon>Nitrobacteraceae</taxon>
        <taxon>Bradyrhizobium</taxon>
    </lineage>
</organism>
<feature type="region of interest" description="Disordered" evidence="1">
    <location>
        <begin position="1"/>
        <end position="20"/>
    </location>
</feature>
<dbReference type="EMBL" id="FMAE01000010">
    <property type="protein sequence ID" value="SCB48319.1"/>
    <property type="molecule type" value="Genomic_DNA"/>
</dbReference>
<sequence length="68" mass="7260">MRPECAAGVSTGTDADEPHREETLDRFLRDSASSALTPADTKSAMIMNPGDYWPGRFAADQGGSDTAR</sequence>